<dbReference type="EMBL" id="BK015948">
    <property type="protein sequence ID" value="DAF86547.1"/>
    <property type="molecule type" value="Genomic_DNA"/>
</dbReference>
<evidence type="ECO:0000313" key="1">
    <source>
        <dbReference type="EMBL" id="DAF86547.1"/>
    </source>
</evidence>
<accession>A0A8S5TWI5</accession>
<protein>
    <submittedName>
        <fullName evidence="1">Uncharacterized protein</fullName>
    </submittedName>
</protein>
<reference evidence="1" key="1">
    <citation type="journal article" date="2021" name="Proc. Natl. Acad. Sci. U.S.A.">
        <title>A Catalog of Tens of Thousands of Viruses from Human Metagenomes Reveals Hidden Associations with Chronic Diseases.</title>
        <authorList>
            <person name="Tisza M.J."/>
            <person name="Buck C.B."/>
        </authorList>
    </citation>
    <scope>NUCLEOTIDE SEQUENCE</scope>
    <source>
        <strain evidence="1">CtaUM17</strain>
    </source>
</reference>
<proteinExistence type="predicted"/>
<sequence>MTLLHIIDTLCDVTTKQADLLRELVTDLEHMNQVSEEVKNYYREKLDSIDQEMNVAEYGCRELPYMDEAHREIIR</sequence>
<organism evidence="1">
    <name type="scientific">Myoviridae sp. ctaUM17</name>
    <dbReference type="NCBI Taxonomy" id="2825133"/>
    <lineage>
        <taxon>Viruses</taxon>
        <taxon>Duplodnaviria</taxon>
        <taxon>Heunggongvirae</taxon>
        <taxon>Uroviricota</taxon>
        <taxon>Caudoviricetes</taxon>
    </lineage>
</organism>
<name>A0A8S5TWI5_9CAUD</name>